<dbReference type="InterPro" id="IPR043129">
    <property type="entry name" value="ATPase_NBD"/>
</dbReference>
<evidence type="ECO:0000313" key="1">
    <source>
        <dbReference type="EMBL" id="GAE48337.1"/>
    </source>
</evidence>
<evidence type="ECO:0000313" key="2">
    <source>
        <dbReference type="Proteomes" id="UP000018949"/>
    </source>
</evidence>
<keyword evidence="1" id="KW-0378">Hydrolase</keyword>
<gene>
    <name evidence="1" type="ORF">JCM21738_5448</name>
</gene>
<keyword evidence="1" id="KW-0645">Protease</keyword>
<comment type="caution">
    <text evidence="1">The sequence shown here is derived from an EMBL/GenBank/DDBJ whole genome shotgun (WGS) entry which is preliminary data.</text>
</comment>
<dbReference type="AlphaFoldDB" id="W4RW33"/>
<dbReference type="GO" id="GO:0006508">
    <property type="term" value="P:proteolysis"/>
    <property type="evidence" value="ECO:0007669"/>
    <property type="project" value="UniProtKB-KW"/>
</dbReference>
<name>W4RW33_9BACI</name>
<accession>W4RW33</accession>
<keyword evidence="2" id="KW-1185">Reference proteome</keyword>
<dbReference type="GO" id="GO:0008233">
    <property type="term" value="F:peptidase activity"/>
    <property type="evidence" value="ECO:0007669"/>
    <property type="project" value="UniProtKB-KW"/>
</dbReference>
<protein>
    <submittedName>
        <fullName evidence="1">Inactive homolog of metal-dependent proteases</fullName>
    </submittedName>
</protein>
<dbReference type="SUPFAM" id="SSF53067">
    <property type="entry name" value="Actin-like ATPase domain"/>
    <property type="match status" value="1"/>
</dbReference>
<dbReference type="eggNOG" id="COG1214">
    <property type="taxonomic scope" value="Bacteria"/>
</dbReference>
<proteinExistence type="predicted"/>
<dbReference type="EMBL" id="BAUW01000163">
    <property type="protein sequence ID" value="GAE48337.1"/>
    <property type="molecule type" value="Genomic_DNA"/>
</dbReference>
<dbReference type="Proteomes" id="UP000018949">
    <property type="component" value="Unassembled WGS sequence"/>
</dbReference>
<organism evidence="1 2">
    <name type="scientific">Mesobacillus boroniphilus JCM 21738</name>
    <dbReference type="NCBI Taxonomy" id="1294265"/>
    <lineage>
        <taxon>Bacteria</taxon>
        <taxon>Bacillati</taxon>
        <taxon>Bacillota</taxon>
        <taxon>Bacilli</taxon>
        <taxon>Bacillales</taxon>
        <taxon>Bacillaceae</taxon>
        <taxon>Mesobacillus</taxon>
    </lineage>
</organism>
<sequence>MQIVKADQLVMSADWVKTLNETDSRVLFTSNDLKLHEDVIKEELGDKAVFAAVTELNPRPAELALLGRDKEAVDLHTFVPNYIRLAEAEANWLKAQETKK</sequence>
<reference evidence="1 2" key="1">
    <citation type="submission" date="2013-12" db="EMBL/GenBank/DDBJ databases">
        <title>NBRP : Genome information of microbial organism related human and environment.</title>
        <authorList>
            <person name="Hattori M."/>
            <person name="Oshima K."/>
            <person name="Inaba H."/>
            <person name="Suda W."/>
            <person name="Sakamoto M."/>
            <person name="Iino T."/>
            <person name="Kitahara M."/>
            <person name="Oshida Y."/>
            <person name="Iida T."/>
            <person name="Kudo T."/>
            <person name="Itoh T."/>
            <person name="Ahmed I."/>
            <person name="Ohkuma M."/>
        </authorList>
    </citation>
    <scope>NUCLEOTIDE SEQUENCE [LARGE SCALE GENOMIC DNA]</scope>
    <source>
        <strain evidence="1 2">JCM 21738</strain>
    </source>
</reference>